<reference evidence="1 2" key="1">
    <citation type="submission" date="2014-04" db="EMBL/GenBank/DDBJ databases">
        <authorList>
            <consortium name="International Citrus Genome Consortium"/>
            <person name="Gmitter F."/>
            <person name="Chen C."/>
            <person name="Farmerie W."/>
            <person name="Harkins T."/>
            <person name="Desany B."/>
            <person name="Mohiuddin M."/>
            <person name="Kodira C."/>
            <person name="Borodovsky M."/>
            <person name="Lomsadze A."/>
            <person name="Burns P."/>
            <person name="Jenkins J."/>
            <person name="Prochnik S."/>
            <person name="Shu S."/>
            <person name="Chapman J."/>
            <person name="Pitluck S."/>
            <person name="Schmutz J."/>
            <person name="Rokhsar D."/>
        </authorList>
    </citation>
    <scope>NUCLEOTIDE SEQUENCE</scope>
</reference>
<proteinExistence type="predicted"/>
<protein>
    <submittedName>
        <fullName evidence="1">Uncharacterized protein</fullName>
    </submittedName>
</protein>
<name>A0A067EAX8_CITSI</name>
<accession>A0A067EAX8</accession>
<dbReference type="EMBL" id="KK785035">
    <property type="protein sequence ID" value="KDO52353.1"/>
    <property type="molecule type" value="Genomic_DNA"/>
</dbReference>
<organism evidence="1 2">
    <name type="scientific">Citrus sinensis</name>
    <name type="common">Sweet orange</name>
    <name type="synonym">Citrus aurantium var. sinensis</name>
    <dbReference type="NCBI Taxonomy" id="2711"/>
    <lineage>
        <taxon>Eukaryota</taxon>
        <taxon>Viridiplantae</taxon>
        <taxon>Streptophyta</taxon>
        <taxon>Embryophyta</taxon>
        <taxon>Tracheophyta</taxon>
        <taxon>Spermatophyta</taxon>
        <taxon>Magnoliopsida</taxon>
        <taxon>eudicotyledons</taxon>
        <taxon>Gunneridae</taxon>
        <taxon>Pentapetalae</taxon>
        <taxon>rosids</taxon>
        <taxon>malvids</taxon>
        <taxon>Sapindales</taxon>
        <taxon>Rutaceae</taxon>
        <taxon>Aurantioideae</taxon>
        <taxon>Citrus</taxon>
    </lineage>
</organism>
<feature type="non-terminal residue" evidence="1">
    <location>
        <position position="1"/>
    </location>
</feature>
<evidence type="ECO:0000313" key="2">
    <source>
        <dbReference type="Proteomes" id="UP000027120"/>
    </source>
</evidence>
<gene>
    <name evidence="1" type="ORF">CISIN_1g0162801mg</name>
</gene>
<keyword evidence="2" id="KW-1185">Reference proteome</keyword>
<sequence>DANGQTNASQ</sequence>
<dbReference type="Proteomes" id="UP000027120">
    <property type="component" value="Unassembled WGS sequence"/>
</dbReference>
<dbReference type="EMBL" id="KK785035">
    <property type="protein sequence ID" value="KDO52354.1"/>
    <property type="molecule type" value="Genomic_DNA"/>
</dbReference>
<evidence type="ECO:0000313" key="1">
    <source>
        <dbReference type="EMBL" id="KDO52354.1"/>
    </source>
</evidence>